<protein>
    <recommendedName>
        <fullName evidence="4">3-methyl-2-oxobutanoate hydroxymethyltransferase</fullName>
    </recommendedName>
</protein>
<name>A0A2A4G5H1_9FLAO</name>
<accession>A0A2A4G5H1</accession>
<feature type="chain" id="PRO_5012224006" description="3-methyl-2-oxobutanoate hydroxymethyltransferase" evidence="1">
    <location>
        <begin position="18"/>
        <end position="155"/>
    </location>
</feature>
<dbReference type="SUPFAM" id="SSF54427">
    <property type="entry name" value="NTF2-like"/>
    <property type="match status" value="1"/>
</dbReference>
<organism evidence="2 3">
    <name type="scientific">Sediminicola luteus</name>
    <dbReference type="NCBI Taxonomy" id="319238"/>
    <lineage>
        <taxon>Bacteria</taxon>
        <taxon>Pseudomonadati</taxon>
        <taxon>Bacteroidota</taxon>
        <taxon>Flavobacteriia</taxon>
        <taxon>Flavobacteriales</taxon>
        <taxon>Flavobacteriaceae</taxon>
        <taxon>Sediminicola</taxon>
    </lineage>
</organism>
<evidence type="ECO:0000313" key="3">
    <source>
        <dbReference type="Proteomes" id="UP000219559"/>
    </source>
</evidence>
<proteinExistence type="predicted"/>
<reference evidence="2 3" key="1">
    <citation type="submission" date="2017-04" db="EMBL/GenBank/DDBJ databases">
        <title>A new member of the family Flavobacteriaceae isolated from ascidians.</title>
        <authorList>
            <person name="Chen L."/>
        </authorList>
    </citation>
    <scope>NUCLEOTIDE SEQUENCE [LARGE SCALE GENOMIC DNA]</scope>
    <source>
        <strain evidence="2 3">HQA918</strain>
    </source>
</reference>
<dbReference type="Gene3D" id="3.10.450.50">
    <property type="match status" value="1"/>
</dbReference>
<dbReference type="InterPro" id="IPR032710">
    <property type="entry name" value="NTF2-like_dom_sf"/>
</dbReference>
<dbReference type="Proteomes" id="UP000219559">
    <property type="component" value="Unassembled WGS sequence"/>
</dbReference>
<sequence>MRTITFVFLLACGTLWAQSDAEKAVEKQIADFFVDFQNRDTAKVRSYFKPGAVLQTIGRDKEGKSRHRVDDFEKFIGSLVQIPDSIQFAEKILAYHIEIDDNMASAWTPYEFYINGKFRHCGANNFQFFKNQEGEWKIIHLVDTRRRKGCKSLAP</sequence>
<evidence type="ECO:0000313" key="2">
    <source>
        <dbReference type="EMBL" id="PCE63897.1"/>
    </source>
</evidence>
<evidence type="ECO:0008006" key="4">
    <source>
        <dbReference type="Google" id="ProtNLM"/>
    </source>
</evidence>
<dbReference type="EMBL" id="NBWU01000004">
    <property type="protein sequence ID" value="PCE63897.1"/>
    <property type="molecule type" value="Genomic_DNA"/>
</dbReference>
<dbReference type="RefSeq" id="WP_097442614.1">
    <property type="nucleotide sequence ID" value="NZ_NBWU01000004.1"/>
</dbReference>
<comment type="caution">
    <text evidence="2">The sequence shown here is derived from an EMBL/GenBank/DDBJ whole genome shotgun (WGS) entry which is preliminary data.</text>
</comment>
<dbReference type="OrthoDB" id="117186at2"/>
<evidence type="ECO:0000256" key="1">
    <source>
        <dbReference type="SAM" id="SignalP"/>
    </source>
</evidence>
<gene>
    <name evidence="2" type="ORF">B7P33_11590</name>
</gene>
<dbReference type="AlphaFoldDB" id="A0A2A4G5H1"/>
<feature type="signal peptide" evidence="1">
    <location>
        <begin position="1"/>
        <end position="17"/>
    </location>
</feature>
<keyword evidence="3" id="KW-1185">Reference proteome</keyword>
<keyword evidence="1" id="KW-0732">Signal</keyword>